<dbReference type="InterPro" id="IPR007844">
    <property type="entry name" value="AsmA"/>
</dbReference>
<dbReference type="PANTHER" id="PTHR30441:SF4">
    <property type="entry name" value="PROTEIN ASMA"/>
    <property type="match status" value="1"/>
</dbReference>
<evidence type="ECO:0000313" key="2">
    <source>
        <dbReference type="EMBL" id="MDY0872640.1"/>
    </source>
</evidence>
<dbReference type="PANTHER" id="PTHR30441">
    <property type="entry name" value="DUF748 DOMAIN-CONTAINING PROTEIN"/>
    <property type="match status" value="1"/>
</dbReference>
<evidence type="ECO:0000259" key="1">
    <source>
        <dbReference type="Pfam" id="PF05170"/>
    </source>
</evidence>
<dbReference type="Pfam" id="PF05170">
    <property type="entry name" value="AsmA"/>
    <property type="match status" value="1"/>
</dbReference>
<dbReference type="InterPro" id="IPR052894">
    <property type="entry name" value="AsmA-related"/>
</dbReference>
<dbReference type="RefSeq" id="WP_320501115.1">
    <property type="nucleotide sequence ID" value="NZ_JAXCLX010000002.1"/>
</dbReference>
<evidence type="ECO:0000313" key="3">
    <source>
        <dbReference type="Proteomes" id="UP001271769"/>
    </source>
</evidence>
<name>A0ABU5DZE2_9PROT</name>
<comment type="caution">
    <text evidence="2">The sequence shown here is derived from an EMBL/GenBank/DDBJ whole genome shotgun (WGS) entry which is preliminary data.</text>
</comment>
<organism evidence="2 3">
    <name type="scientific">Dongia rigui</name>
    <dbReference type="NCBI Taxonomy" id="940149"/>
    <lineage>
        <taxon>Bacteria</taxon>
        <taxon>Pseudomonadati</taxon>
        <taxon>Pseudomonadota</taxon>
        <taxon>Alphaproteobacteria</taxon>
        <taxon>Rhodospirillales</taxon>
        <taxon>Dongiaceae</taxon>
        <taxon>Dongia</taxon>
    </lineage>
</organism>
<keyword evidence="3" id="KW-1185">Reference proteome</keyword>
<sequence length="603" mass="64621">MKFFLRIVLGLVVVILLLIGGAVIWLTQADLKPIAERAASEALGRTVAAESFSVDWGAPLHIELTNLRIANAPWGSERDMITLKSFNADVEPMSLWRGVPVYQHMRAQGLKVVLERDKQGIGNWKFGSETSSGGFALIPKNRTQFPTLLDMVLKDALVTYRTYSGNTLRIQLDNVAIAAPDDVSAVTLKAAGAYNNTPLGLDATTGSFRDMRLADKPFRTDFEIFGKTARLSFKGTQMEPLDFDGVDGQAHLKAEELDNLLASFGADLVADYPLVIDAHLTKKGDHWELTRAKGQLDQGNFSGQLILDEGSKGAPDRVATELSFDRLDVDRLLAGQSSGAEPNLSAPGQSGVVLDAQLRADQFVYRFIRLRDVEVSGHMGPGVLALKSLRFPYAGGRVQASLDVKDRIAATAIVDGVDADKLAREMGAAAGDVTGKISGRIKLDMPSGTLREALGQSQGAAVISMSEGGLRRAILEQMSTDLRSLFREKEGSSPIRCMGGIVILKDGIAVVAPLRLMAKGAILNGGGTIDMAKRQVDLRLRSERKSTGFFALDLPIGISGSFDNLSAGLAGDGAKKWAPPPGPKATALDPDMQKLVSGNPCLN</sequence>
<reference evidence="2 3" key="1">
    <citation type="journal article" date="2013" name="Antonie Van Leeuwenhoek">
        <title>Dongia rigui sp. nov., isolated from freshwater of a large wetland in Korea.</title>
        <authorList>
            <person name="Baik K.S."/>
            <person name="Hwang Y.M."/>
            <person name="Choi J.S."/>
            <person name="Kwon J."/>
            <person name="Seong C.N."/>
        </authorList>
    </citation>
    <scope>NUCLEOTIDE SEQUENCE [LARGE SCALE GENOMIC DNA]</scope>
    <source>
        <strain evidence="2 3">04SU4-P</strain>
    </source>
</reference>
<proteinExistence type="predicted"/>
<gene>
    <name evidence="2" type="ORF">SMD31_11920</name>
</gene>
<dbReference type="EMBL" id="JAXCLX010000002">
    <property type="protein sequence ID" value="MDY0872640.1"/>
    <property type="molecule type" value="Genomic_DNA"/>
</dbReference>
<protein>
    <submittedName>
        <fullName evidence="2">AsmA family protein</fullName>
    </submittedName>
</protein>
<accession>A0ABU5DZE2</accession>
<dbReference type="Proteomes" id="UP001271769">
    <property type="component" value="Unassembled WGS sequence"/>
</dbReference>
<feature type="domain" description="AsmA" evidence="1">
    <location>
        <begin position="3"/>
        <end position="126"/>
    </location>
</feature>